<feature type="transmembrane region" description="Helical" evidence="1">
    <location>
        <begin position="42"/>
        <end position="61"/>
    </location>
</feature>
<keyword evidence="1" id="KW-0812">Transmembrane</keyword>
<dbReference type="InterPro" id="IPR008930">
    <property type="entry name" value="Terpenoid_cyclase/PrenylTrfase"/>
</dbReference>
<keyword evidence="1" id="KW-1133">Transmembrane helix</keyword>
<dbReference type="RefSeq" id="WP_146591032.1">
    <property type="nucleotide sequence ID" value="NZ_SJPO01000013.1"/>
</dbReference>
<dbReference type="CDD" id="cd00688">
    <property type="entry name" value="ISOPREN_C2_like"/>
    <property type="match status" value="1"/>
</dbReference>
<dbReference type="EMBL" id="SJPO01000013">
    <property type="protein sequence ID" value="TWT67018.1"/>
    <property type="molecule type" value="Genomic_DNA"/>
</dbReference>
<evidence type="ECO:0000313" key="2">
    <source>
        <dbReference type="EMBL" id="TWT67018.1"/>
    </source>
</evidence>
<gene>
    <name evidence="2" type="ORF">Pla123a_44470</name>
</gene>
<proteinExistence type="predicted"/>
<evidence type="ECO:0008006" key="4">
    <source>
        <dbReference type="Google" id="ProtNLM"/>
    </source>
</evidence>
<dbReference type="SUPFAM" id="SSF48239">
    <property type="entry name" value="Terpenoid cyclases/Protein prenyltransferases"/>
    <property type="match status" value="1"/>
</dbReference>
<sequence length="493" mass="55006">MASVPRQTDDAAEGDEVLSEGLDAGHGSLVDLSGWLRFSPPWLLSALLHLFVVLVLGLWLVSGKSDKPLVLDVQYAEDVGDQLLEDPLDLEMDNLLEEVDEQTLSVTPLPPVDDPIAAPELSLVAPNPTFSTFSSNADQVGVALTGREPGMKAVLLKAYGGTESTERAVLDGLKWLERNQKKNGSWSLKGPYTDGGTTENVEAATAMALLAFQGAGYTHKDSAGTEFYGVVRDGWERLLQSQDDSGNFFRGSGFNHALYTQAQCTIALCELYAMTRDEELQGSAQKAVDYCVKTQSESGGWRYIPREGADTSVTGWFVMALKSAQMAGLDVPSETFYKAGLYLDAVARNQGSHYAYQKRDSPSLSMTAEGLLCRQYLGWRHDDDRLRRGVYYLLENRPSWSTGKRDVYYWYYATQVLHHMEGEEWTKWNNVTRQLIPEHQVRSGREKGSWDTNIDQRHGRTGGRLYTTCLSLYILEVYYRHLPIYQQGLLSGF</sequence>
<accession>A0A5C5XWI7</accession>
<organism evidence="2 3">
    <name type="scientific">Posidoniimonas polymericola</name>
    <dbReference type="NCBI Taxonomy" id="2528002"/>
    <lineage>
        <taxon>Bacteria</taxon>
        <taxon>Pseudomonadati</taxon>
        <taxon>Planctomycetota</taxon>
        <taxon>Planctomycetia</taxon>
        <taxon>Pirellulales</taxon>
        <taxon>Lacipirellulaceae</taxon>
        <taxon>Posidoniimonas</taxon>
    </lineage>
</organism>
<evidence type="ECO:0000256" key="1">
    <source>
        <dbReference type="SAM" id="Phobius"/>
    </source>
</evidence>
<dbReference type="OrthoDB" id="238862at2"/>
<reference evidence="2 3" key="1">
    <citation type="submission" date="2019-02" db="EMBL/GenBank/DDBJ databases">
        <title>Deep-cultivation of Planctomycetes and their phenomic and genomic characterization uncovers novel biology.</title>
        <authorList>
            <person name="Wiegand S."/>
            <person name="Jogler M."/>
            <person name="Boedeker C."/>
            <person name="Pinto D."/>
            <person name="Vollmers J."/>
            <person name="Rivas-Marin E."/>
            <person name="Kohn T."/>
            <person name="Peeters S.H."/>
            <person name="Heuer A."/>
            <person name="Rast P."/>
            <person name="Oberbeckmann S."/>
            <person name="Bunk B."/>
            <person name="Jeske O."/>
            <person name="Meyerdierks A."/>
            <person name="Storesund J.E."/>
            <person name="Kallscheuer N."/>
            <person name="Luecker S."/>
            <person name="Lage O.M."/>
            <person name="Pohl T."/>
            <person name="Merkel B.J."/>
            <person name="Hornburger P."/>
            <person name="Mueller R.-W."/>
            <person name="Bruemmer F."/>
            <person name="Labrenz M."/>
            <person name="Spormann A.M."/>
            <person name="Op Den Camp H."/>
            <person name="Overmann J."/>
            <person name="Amann R."/>
            <person name="Jetten M.S.M."/>
            <person name="Mascher T."/>
            <person name="Medema M.H."/>
            <person name="Devos D.P."/>
            <person name="Kaster A.-K."/>
            <person name="Ovreas L."/>
            <person name="Rohde M."/>
            <person name="Galperin M.Y."/>
            <person name="Jogler C."/>
        </authorList>
    </citation>
    <scope>NUCLEOTIDE SEQUENCE [LARGE SCALE GENOMIC DNA]</scope>
    <source>
        <strain evidence="2 3">Pla123a</strain>
    </source>
</reference>
<dbReference type="Gene3D" id="1.50.10.20">
    <property type="match status" value="2"/>
</dbReference>
<name>A0A5C5XWI7_9BACT</name>
<dbReference type="AlphaFoldDB" id="A0A5C5XWI7"/>
<keyword evidence="1" id="KW-0472">Membrane</keyword>
<comment type="caution">
    <text evidence="2">The sequence shown here is derived from an EMBL/GenBank/DDBJ whole genome shotgun (WGS) entry which is preliminary data.</text>
</comment>
<protein>
    <recommendedName>
        <fullName evidence="4">Squalene--hopene cyclase</fullName>
    </recommendedName>
</protein>
<dbReference type="Proteomes" id="UP000318478">
    <property type="component" value="Unassembled WGS sequence"/>
</dbReference>
<keyword evidence="3" id="KW-1185">Reference proteome</keyword>
<evidence type="ECO:0000313" key="3">
    <source>
        <dbReference type="Proteomes" id="UP000318478"/>
    </source>
</evidence>